<reference evidence="4 5" key="1">
    <citation type="journal article" date="2015" name="Genome Biol. Evol.">
        <title>Phylogenomic analyses indicate that early fungi evolved digesting cell walls of algal ancestors of land plants.</title>
        <authorList>
            <person name="Chang Y."/>
            <person name="Wang S."/>
            <person name="Sekimoto S."/>
            <person name="Aerts A.L."/>
            <person name="Choi C."/>
            <person name="Clum A."/>
            <person name="LaButti K.M."/>
            <person name="Lindquist E.A."/>
            <person name="Yee Ngan C."/>
            <person name="Ohm R.A."/>
            <person name="Salamov A.A."/>
            <person name="Grigoriev I.V."/>
            <person name="Spatafora J.W."/>
            <person name="Berbee M.L."/>
        </authorList>
    </citation>
    <scope>NUCLEOTIDE SEQUENCE [LARGE SCALE GENOMIC DNA]</scope>
    <source>
        <strain evidence="4 5">NRRL 1564</strain>
    </source>
</reference>
<comment type="subcellular location">
    <subcellularLocation>
        <location evidence="1">Nucleus</location>
    </subcellularLocation>
</comment>
<evidence type="ECO:0000256" key="2">
    <source>
        <dbReference type="ARBA" id="ARBA00023242"/>
    </source>
</evidence>
<evidence type="ECO:0000313" key="5">
    <source>
        <dbReference type="Proteomes" id="UP000242474"/>
    </source>
</evidence>
<dbReference type="PANTHER" id="PTHR13213">
    <property type="entry name" value="MYB-BINDING PROTEIN 1A FAMILY MEMBER"/>
    <property type="match status" value="1"/>
</dbReference>
<feature type="region of interest" description="Disordered" evidence="3">
    <location>
        <begin position="662"/>
        <end position="684"/>
    </location>
</feature>
<feature type="compositionally biased region" description="Basic and acidic residues" evidence="3">
    <location>
        <begin position="673"/>
        <end position="684"/>
    </location>
</feature>
<dbReference type="InterPro" id="IPR007015">
    <property type="entry name" value="DNA_pol_V/MYBBP1A"/>
</dbReference>
<dbReference type="Proteomes" id="UP000242474">
    <property type="component" value="Unassembled WGS sequence"/>
</dbReference>
<dbReference type="GO" id="GO:0000182">
    <property type="term" value="F:rDNA binding"/>
    <property type="evidence" value="ECO:0007669"/>
    <property type="project" value="TreeGrafter"/>
</dbReference>
<dbReference type="PANTHER" id="PTHR13213:SF2">
    <property type="entry name" value="MYB-BINDING PROTEIN 1A"/>
    <property type="match status" value="1"/>
</dbReference>
<dbReference type="GO" id="GO:0005730">
    <property type="term" value="C:nucleolus"/>
    <property type="evidence" value="ECO:0007669"/>
    <property type="project" value="InterPro"/>
</dbReference>
<dbReference type="OrthoDB" id="342531at2759"/>
<accession>A0A2G5BGK8</accession>
<organism evidence="4 5">
    <name type="scientific">Coemansia reversa (strain ATCC 12441 / NRRL 1564)</name>
    <dbReference type="NCBI Taxonomy" id="763665"/>
    <lineage>
        <taxon>Eukaryota</taxon>
        <taxon>Fungi</taxon>
        <taxon>Fungi incertae sedis</taxon>
        <taxon>Zoopagomycota</taxon>
        <taxon>Kickxellomycotina</taxon>
        <taxon>Kickxellomycetes</taxon>
        <taxon>Kickxellales</taxon>
        <taxon>Kickxellaceae</taxon>
        <taxon>Coemansia</taxon>
    </lineage>
</organism>
<feature type="compositionally biased region" description="Basic residues" evidence="3">
    <location>
        <begin position="662"/>
        <end position="672"/>
    </location>
</feature>
<sequence length="1152" mass="126188">MPTTLDFYWDLASLDEGKRIAAASQLIATLCGFQAKMPATNEVATTEEALERICAGDVSYAVKRLIKGLASSRDGARQGYSVALAELLARVECISVKVVLDLLWKNTEATKSMSGQEQRDMRFGRIFGMMAVVQSGILARKSTTAVELRKMTMELAAIGAKKSYLREIAYATLTAMVPLVGKLCFRDEAIEMMVSVALEKGAVETPDELQLAMKMRYVFPEYDWGAALPQWQGKHMLSAKNVTRLKAILCETSAEKPELFSSWHPQLHGVWNEIFDLYFNKHRAYEVETLRPIEFEALWDAVVEGGLFAPGVSQFRRYWGFLVLERLLPYLSEETVPATMTPNVVRALSDNVSAAGKTALAKAGLRAAERLTEICEGSTKVGLAVLTHLLNQKNTIPATIAGKTNLRTMMASRIVARLDSDAIAGYVDYLQEVFLAPRRARSATGVAGPATAINVSDKSLERQRMWAIDQMIRVARFGQLPTSDELTARVVRFVVAQAALATNNNNSSSSLAELATVAQPALTHTVREYCATALMSLIGELTRQAAGTSAATERGPAWATMALTALLEGAAHKGVHVMLRGFIETRAVLGQMAKVLRAMGEYSTTLETPGDAQRVRALEQLLGNLSVMTAFSNDPQVRAEFAEALPELHECYTRMQADLGKAARRTRKSRSAKPKDDGDEEPRPVEVLTDMLIGFLAKESNVLRRLCEQAFVPFAGVMTAEAMESIVGVLQAREGGADGAVSTEMDVDAMDVDDDEESEVGQMEGVDEEGVDEELRRRIQEALGEEAAEVSGSESEEEFDDEQMTVFDDKLAEIFRQRKQQKTAARDLKISLANFKLRVLDLADVFLTRQPESPLVMQLLPAIVDLARATQRDTRNRAVHDRAAAILGARRARFPTGFDCDKAAELLGSIHERARRAADRNEARVLGNVAAFVSRALLDVDSATEPRVRELNTASVRDFMTRKASQIHVDFFRAGMEKLLPAQLPLFWHVAVDAVAHYAHPRQAVNVYRQVQAYALADTVVSTASRVAELPDAAALAERLLVELRASLLATVQFAISDENAAAAAGKLLLDSQRLREILRCALQLIRRLAKNDTFTAATTRALKSDAAWTAAVEALAASPRFSSPVIKKNCEALADLQRLVATSAGSKTSKS</sequence>
<gene>
    <name evidence="4" type="ORF">COEREDRAFT_96285</name>
</gene>
<dbReference type="GO" id="GO:0006355">
    <property type="term" value="P:regulation of DNA-templated transcription"/>
    <property type="evidence" value="ECO:0007669"/>
    <property type="project" value="InterPro"/>
</dbReference>
<dbReference type="AlphaFoldDB" id="A0A2G5BGK8"/>
<evidence type="ECO:0000256" key="3">
    <source>
        <dbReference type="SAM" id="MobiDB-lite"/>
    </source>
</evidence>
<proteinExistence type="predicted"/>
<dbReference type="STRING" id="763665.A0A2G5BGK8"/>
<evidence type="ECO:0000256" key="1">
    <source>
        <dbReference type="ARBA" id="ARBA00004123"/>
    </source>
</evidence>
<keyword evidence="5" id="KW-1185">Reference proteome</keyword>
<evidence type="ECO:0000313" key="4">
    <source>
        <dbReference type="EMBL" id="PIA18133.1"/>
    </source>
</evidence>
<keyword evidence="2" id="KW-0539">Nucleus</keyword>
<name>A0A2G5BGK8_COERN</name>
<dbReference type="Pfam" id="PF04931">
    <property type="entry name" value="DNA_pol_phi"/>
    <property type="match status" value="1"/>
</dbReference>
<protein>
    <recommendedName>
        <fullName evidence="6">DNA polymerase V</fullName>
    </recommendedName>
</protein>
<evidence type="ECO:0008006" key="6">
    <source>
        <dbReference type="Google" id="ProtNLM"/>
    </source>
</evidence>
<dbReference type="EMBL" id="KZ303491">
    <property type="protein sequence ID" value="PIA18133.1"/>
    <property type="molecule type" value="Genomic_DNA"/>
</dbReference>